<evidence type="ECO:0000259" key="2">
    <source>
        <dbReference type="Pfam" id="PF06985"/>
    </source>
</evidence>
<dbReference type="Pfam" id="PF06985">
    <property type="entry name" value="HET"/>
    <property type="match status" value="1"/>
</dbReference>
<feature type="region of interest" description="Disordered" evidence="1">
    <location>
        <begin position="176"/>
        <end position="195"/>
    </location>
</feature>
<evidence type="ECO:0000313" key="4">
    <source>
        <dbReference type="Proteomes" id="UP000076552"/>
    </source>
</evidence>
<organism evidence="3 4">
    <name type="scientific">Colletotrichum tofieldiae</name>
    <dbReference type="NCBI Taxonomy" id="708197"/>
    <lineage>
        <taxon>Eukaryota</taxon>
        <taxon>Fungi</taxon>
        <taxon>Dikarya</taxon>
        <taxon>Ascomycota</taxon>
        <taxon>Pezizomycotina</taxon>
        <taxon>Sordariomycetes</taxon>
        <taxon>Hypocreomycetidae</taxon>
        <taxon>Glomerellales</taxon>
        <taxon>Glomerellaceae</taxon>
        <taxon>Colletotrichum</taxon>
        <taxon>Colletotrichum spaethianum species complex</taxon>
    </lineage>
</organism>
<accession>A0A166Z3H9</accession>
<proteinExistence type="predicted"/>
<dbReference type="PANTHER" id="PTHR24148">
    <property type="entry name" value="ANKYRIN REPEAT DOMAIN-CONTAINING PROTEIN 39 HOMOLOG-RELATED"/>
    <property type="match status" value="1"/>
</dbReference>
<dbReference type="AlphaFoldDB" id="A0A166Z3H9"/>
<gene>
    <name evidence="3" type="ORF">CT0861_05478</name>
</gene>
<dbReference type="InterPro" id="IPR010730">
    <property type="entry name" value="HET"/>
</dbReference>
<dbReference type="Proteomes" id="UP000076552">
    <property type="component" value="Unassembled WGS sequence"/>
</dbReference>
<keyword evidence="4" id="KW-1185">Reference proteome</keyword>
<dbReference type="STRING" id="708197.A0A166Z3H9"/>
<reference evidence="3 4" key="1">
    <citation type="submission" date="2015-06" db="EMBL/GenBank/DDBJ databases">
        <title>Survival trade-offs in plant roots during colonization by closely related pathogenic and mutualistic fungi.</title>
        <authorList>
            <person name="Hacquard S."/>
            <person name="Kracher B."/>
            <person name="Hiruma K."/>
            <person name="Weinman A."/>
            <person name="Muench P."/>
            <person name="Garrido Oter R."/>
            <person name="Ver Loren van Themaat E."/>
            <person name="Dallerey J.-F."/>
            <person name="Damm U."/>
            <person name="Henrissat B."/>
            <person name="Lespinet O."/>
            <person name="Thon M."/>
            <person name="Kemen E."/>
            <person name="McHardy A.C."/>
            <person name="Schulze-Lefert P."/>
            <person name="O'Connell R.J."/>
        </authorList>
    </citation>
    <scope>NUCLEOTIDE SEQUENCE [LARGE SCALE GENOMIC DNA]</scope>
    <source>
        <strain evidence="3 4">0861</strain>
    </source>
</reference>
<dbReference type="Pfam" id="PF26639">
    <property type="entry name" value="Het-6_barrel"/>
    <property type="match status" value="1"/>
</dbReference>
<dbReference type="InterPro" id="IPR052895">
    <property type="entry name" value="HetReg/Transcr_Mod"/>
</dbReference>
<protein>
    <submittedName>
        <fullName evidence="3">Heterokaryon incompatibility protein</fullName>
    </submittedName>
</protein>
<feature type="domain" description="Heterokaryon incompatibility" evidence="2">
    <location>
        <begin position="45"/>
        <end position="260"/>
    </location>
</feature>
<evidence type="ECO:0000313" key="3">
    <source>
        <dbReference type="EMBL" id="KZL78390.1"/>
    </source>
</evidence>
<sequence>MPLSQDRREIRLVRLRTLPGLELSTDENISLEIRHVSIDDDDVTYSALSYVWDDAADTLTLDIDGVSFAVTRNLHAALQQLARNGVDSWLWIDAVCIAQADLGEKGWQINAMRDIFSGAEMVYMWLGPGCGESDAAMDFVLRVGPALNETNIRSRVGLKYHGGLRRIKSYISTCFSSQGEPVTPTSDSDSDSDSVDVDGISTEIEQNAFSDVVEARDSEMKLAVYELLCNFFSHKAPPLSVGINNILQRDYWHRVWIIQEVTLAREALVVVGTRSVSLDVFDAVFAALWEFLPCINLGVKAWSFFRGGMSHTLYPTKSLEVRNSWKAGVDVRLADIIWGVDAGPGRPHYSASDPRDIAFGLLGVLQADEMGGLQADYSLSIEEVFFRVTAALLNNPERSGFFLDCVRPGDLSGTLPTWVPDWRDIGQYGRRPYPISINISFEAAVKKTQQRAFTDTVRRDGTLGVCLSGCLIDEVTEVMEAPLWHQYSPYIASQLEDPDAWARSVIVFTRLDPGCGGPDDDRVWRTLTAGECDMPHDSRFLPYRDELSRLRPRMMRVQRVDAATLTTEEAAFVRKQGHGEMERGSLMRVPVDDEELDVFATDWRRSIGSVSRDRALFKTAQGMLGLGHDVVKVGDAVTLIWGARTPIVLRKRPEGGYFFQGDAYIDGLMHGEYLSTEPEEKEFVLY</sequence>
<feature type="compositionally biased region" description="Polar residues" evidence="1">
    <location>
        <begin position="176"/>
        <end position="185"/>
    </location>
</feature>
<dbReference type="PANTHER" id="PTHR24148:SF79">
    <property type="entry name" value="HETEROKARYON INCOMPATIBILITY DOMAIN-CONTAINING PROTEIN"/>
    <property type="match status" value="1"/>
</dbReference>
<comment type="caution">
    <text evidence="3">The sequence shown here is derived from an EMBL/GenBank/DDBJ whole genome shotgun (WGS) entry which is preliminary data.</text>
</comment>
<evidence type="ECO:0000256" key="1">
    <source>
        <dbReference type="SAM" id="MobiDB-lite"/>
    </source>
</evidence>
<dbReference type="EMBL" id="LFIV01000002">
    <property type="protein sequence ID" value="KZL78390.1"/>
    <property type="molecule type" value="Genomic_DNA"/>
</dbReference>
<name>A0A166Z3H9_9PEZI</name>